<dbReference type="AlphaFoldDB" id="A0AAW1Q690"/>
<evidence type="ECO:0000313" key="13">
    <source>
        <dbReference type="Proteomes" id="UP001438707"/>
    </source>
</evidence>
<name>A0AAW1Q690_9CHLO</name>
<feature type="domain" description="Glycosyl transferase family 1" evidence="11">
    <location>
        <begin position="238"/>
        <end position="373"/>
    </location>
</feature>
<dbReference type="Gene3D" id="3.40.50.2000">
    <property type="entry name" value="Glycogen Phosphorylase B"/>
    <property type="match status" value="1"/>
</dbReference>
<accession>A0AAW1Q690</accession>
<evidence type="ECO:0000313" key="12">
    <source>
        <dbReference type="EMBL" id="KAK9816391.1"/>
    </source>
</evidence>
<dbReference type="EMBL" id="JALJOS010000076">
    <property type="protein sequence ID" value="KAK9816391.1"/>
    <property type="molecule type" value="Genomic_DNA"/>
</dbReference>
<dbReference type="GO" id="GO:0009707">
    <property type="term" value="C:chloroplast outer membrane"/>
    <property type="evidence" value="ECO:0007669"/>
    <property type="project" value="TreeGrafter"/>
</dbReference>
<keyword evidence="6" id="KW-0328">Glycosyltransferase</keyword>
<keyword evidence="8" id="KW-0472">Membrane</keyword>
<evidence type="ECO:0000256" key="8">
    <source>
        <dbReference type="ARBA" id="ARBA00023136"/>
    </source>
</evidence>
<protein>
    <recommendedName>
        <fullName evidence="9">digalactosyldiacylglycerol synthase</fullName>
        <ecNumber evidence="9">2.4.1.241</ecNumber>
    </recommendedName>
</protein>
<dbReference type="Proteomes" id="UP001438707">
    <property type="component" value="Unassembled WGS sequence"/>
</dbReference>
<reference evidence="12 13" key="1">
    <citation type="journal article" date="2024" name="Nat. Commun.">
        <title>Phylogenomics reveals the evolutionary origins of lichenization in chlorophyte algae.</title>
        <authorList>
            <person name="Puginier C."/>
            <person name="Libourel C."/>
            <person name="Otte J."/>
            <person name="Skaloud P."/>
            <person name="Haon M."/>
            <person name="Grisel S."/>
            <person name="Petersen M."/>
            <person name="Berrin J.G."/>
            <person name="Delaux P.M."/>
            <person name="Dal Grande F."/>
            <person name="Keller J."/>
        </authorList>
    </citation>
    <scope>NUCLEOTIDE SEQUENCE [LARGE SCALE GENOMIC DNA]</scope>
    <source>
        <strain evidence="12 13">SAG 2145</strain>
    </source>
</reference>
<evidence type="ECO:0000256" key="2">
    <source>
        <dbReference type="ARBA" id="ARBA00004370"/>
    </source>
</evidence>
<dbReference type="InterPro" id="IPR044525">
    <property type="entry name" value="DGDG1/2"/>
</dbReference>
<evidence type="ECO:0000256" key="10">
    <source>
        <dbReference type="ARBA" id="ARBA00048651"/>
    </source>
</evidence>
<evidence type="ECO:0000256" key="7">
    <source>
        <dbReference type="ARBA" id="ARBA00022679"/>
    </source>
</evidence>
<comment type="subcellular location">
    <subcellularLocation>
        <location evidence="2">Membrane</location>
    </subcellularLocation>
    <subcellularLocation>
        <location evidence="1">Plastid</location>
        <location evidence="1">Chloroplast</location>
    </subcellularLocation>
</comment>
<evidence type="ECO:0000256" key="9">
    <source>
        <dbReference type="ARBA" id="ARBA00024055"/>
    </source>
</evidence>
<dbReference type="PANTHER" id="PTHR46132:SF1">
    <property type="entry name" value="DIGALACTOSYLDIACYLGLYCEROL SYNTHASE 2, CHLOROPLASTIC"/>
    <property type="match status" value="1"/>
</dbReference>
<sequence>MGRELSSLRQPGRQIAIFTTASLPWLTGTSVNATLRAAYLAKICANSKVTLVLPWLGQDQKEVFPSNLRFDSPEQQEAYVRNWVEKRVSFRSDYKIRFYAARFASFLGSVFPVGDITKSIPDEEADVAVLEEPEHLTWFHHGQRWTDAFKHVVGVIHTNYVDYIRRGGGRAASMSVGYLNRRVCCIHCHKVIKLSDAVQSLPRQVTCFVHGVPPPFLEVGRQSAKPAPPGQPRFSKGAYFVGKIMWPKGFTEMLDMLSQHKRSTGKALPIDAFGSGADFEEIRSRAEEQELQMTFPGRQDHLDDSIRPYRVLVNPSMSDVVATTSCEALAMGKWLVCAEHPSNQFFKAFQNALIYKDAEEFSEHLSHAMANDPHPLSEDDLGRLSWEQATERFLDAAEITPSEWPSGIGALNDTVQWHMYNASIGLEVLRQAVGAGINTGKQPASVTDYDPQEYERLKNGEYHQKLGYPEPRLL</sequence>
<comment type="catalytic activity">
    <reaction evidence="10">
        <text>a 1,2-diacyl-3-O-(beta-D-galactosyl)-sn-glycerol + UDP-alpha-D-galactose = a 1,2-diacyl-3-O-[alpha-D-galactosyl-(1-&gt;6)-beta-D-galactosyl]-sn-glycerol + UDP + H(+)</text>
        <dbReference type="Rhea" id="RHEA:10520"/>
        <dbReference type="ChEBI" id="CHEBI:15378"/>
        <dbReference type="ChEBI" id="CHEBI:17615"/>
        <dbReference type="ChEBI" id="CHEBI:28396"/>
        <dbReference type="ChEBI" id="CHEBI:58223"/>
        <dbReference type="ChEBI" id="CHEBI:66914"/>
        <dbReference type="EC" id="2.4.1.241"/>
    </reaction>
</comment>
<evidence type="ECO:0000256" key="1">
    <source>
        <dbReference type="ARBA" id="ARBA00004229"/>
    </source>
</evidence>
<proteinExistence type="inferred from homology"/>
<evidence type="ECO:0000259" key="11">
    <source>
        <dbReference type="Pfam" id="PF00534"/>
    </source>
</evidence>
<organism evidence="12 13">
    <name type="scientific">Apatococcus lobatus</name>
    <dbReference type="NCBI Taxonomy" id="904363"/>
    <lineage>
        <taxon>Eukaryota</taxon>
        <taxon>Viridiplantae</taxon>
        <taxon>Chlorophyta</taxon>
        <taxon>core chlorophytes</taxon>
        <taxon>Trebouxiophyceae</taxon>
        <taxon>Chlorellales</taxon>
        <taxon>Chlorellaceae</taxon>
        <taxon>Apatococcus</taxon>
    </lineage>
</organism>
<evidence type="ECO:0000256" key="6">
    <source>
        <dbReference type="ARBA" id="ARBA00022676"/>
    </source>
</evidence>
<keyword evidence="7" id="KW-0808">Transferase</keyword>
<comment type="caution">
    <text evidence="12">The sequence shown here is derived from an EMBL/GenBank/DDBJ whole genome shotgun (WGS) entry which is preliminary data.</text>
</comment>
<dbReference type="InterPro" id="IPR001296">
    <property type="entry name" value="Glyco_trans_1"/>
</dbReference>
<keyword evidence="13" id="KW-1185">Reference proteome</keyword>
<dbReference type="SUPFAM" id="SSF53756">
    <property type="entry name" value="UDP-Glycosyltransferase/glycogen phosphorylase"/>
    <property type="match status" value="1"/>
</dbReference>
<evidence type="ECO:0000256" key="4">
    <source>
        <dbReference type="ARBA" id="ARBA00022528"/>
    </source>
</evidence>
<dbReference type="EC" id="2.4.1.241" evidence="9"/>
<comment type="similarity">
    <text evidence="3">Belongs to the glycosyltransferase group 1 family. Glycosyltransferase 4 subfamily.</text>
</comment>
<evidence type="ECO:0000256" key="3">
    <source>
        <dbReference type="ARBA" id="ARBA00009481"/>
    </source>
</evidence>
<dbReference type="GO" id="GO:0019375">
    <property type="term" value="P:galactolipid biosynthetic process"/>
    <property type="evidence" value="ECO:0007669"/>
    <property type="project" value="TreeGrafter"/>
</dbReference>
<keyword evidence="5" id="KW-0934">Plastid</keyword>
<dbReference type="PANTHER" id="PTHR46132">
    <property type="entry name" value="DIGALACTOSYLDIACYLGLYCEROL SYNTHASE 2, CHLOROPLASTIC"/>
    <property type="match status" value="1"/>
</dbReference>
<keyword evidence="4" id="KW-0150">Chloroplast</keyword>
<evidence type="ECO:0000256" key="5">
    <source>
        <dbReference type="ARBA" id="ARBA00022640"/>
    </source>
</evidence>
<gene>
    <name evidence="12" type="ORF">WJX74_003808</name>
</gene>
<dbReference type="Pfam" id="PF00534">
    <property type="entry name" value="Glycos_transf_1"/>
    <property type="match status" value="1"/>
</dbReference>
<dbReference type="CDD" id="cd01635">
    <property type="entry name" value="Glycosyltransferase_GTB-type"/>
    <property type="match status" value="1"/>
</dbReference>
<dbReference type="GO" id="GO:0046481">
    <property type="term" value="F:digalactosyldiacylglycerol synthase activity"/>
    <property type="evidence" value="ECO:0007669"/>
    <property type="project" value="UniProtKB-EC"/>
</dbReference>